<evidence type="ECO:0000256" key="4">
    <source>
        <dbReference type="ARBA" id="ARBA00022529"/>
    </source>
</evidence>
<dbReference type="InterPro" id="IPR039641">
    <property type="entry name" value="LCR"/>
</dbReference>
<evidence type="ECO:0000256" key="7">
    <source>
        <dbReference type="ARBA" id="ARBA00022821"/>
    </source>
</evidence>
<proteinExistence type="inferred from homology"/>
<dbReference type="EMBL" id="CACSHJ010000096">
    <property type="protein sequence ID" value="CAA0406957.1"/>
    <property type="molecule type" value="Genomic_DNA"/>
</dbReference>
<dbReference type="ExpressionAtlas" id="A0A178UEN2">
    <property type="expression patterns" value="baseline and differential"/>
</dbReference>
<keyword evidence="6 9" id="KW-0732">Signal</keyword>
<dbReference type="PANTHER" id="PTHR36788:SF4">
    <property type="entry name" value="DEFENSIN-LIKE PROTEIN 181-RELATED"/>
    <property type="match status" value="1"/>
</dbReference>
<keyword evidence="8" id="KW-1015">Disulfide bond</keyword>
<dbReference type="Proteomes" id="UP000434276">
    <property type="component" value="Unassembled WGS sequence"/>
</dbReference>
<evidence type="ECO:0000256" key="5">
    <source>
        <dbReference type="ARBA" id="ARBA00022577"/>
    </source>
</evidence>
<evidence type="ECO:0000256" key="1">
    <source>
        <dbReference type="ARBA" id="ARBA00004613"/>
    </source>
</evidence>
<dbReference type="EMBL" id="LUHQ01000005">
    <property type="protein sequence ID" value="OAO91724.1"/>
    <property type="molecule type" value="Genomic_DNA"/>
</dbReference>
<gene>
    <name evidence="11" type="ordered locus">AXX17_At5g40080</name>
    <name evidence="12" type="ORF">AN1_LOCUS24408</name>
    <name evidence="10" type="ORF">C24_LOCUS24233</name>
</gene>
<evidence type="ECO:0000313" key="13">
    <source>
        <dbReference type="Proteomes" id="UP000078284"/>
    </source>
</evidence>
<evidence type="ECO:0000313" key="11">
    <source>
        <dbReference type="EMBL" id="OAO91724.1"/>
    </source>
</evidence>
<evidence type="ECO:0000313" key="12">
    <source>
        <dbReference type="EMBL" id="VYS69021.1"/>
    </source>
</evidence>
<keyword evidence="5 9" id="KW-0295">Fungicide</keyword>
<evidence type="ECO:0000313" key="14">
    <source>
        <dbReference type="Proteomes" id="UP000426265"/>
    </source>
</evidence>
<sequence length="124" mass="13447">MERTSISLLFLLSLLIIFASVVNQIRAQTCDENLSSCENCDQRCKAKHGPSSVSKCNGPDGTCICTYGCASFKPAKLCIGATDMCTDKCPTSCCDRQCAIKYKNGKGGCVDYAGYRMCICEYTC</sequence>
<organism evidence="11 13">
    <name type="scientific">Arabidopsis thaliana</name>
    <name type="common">Mouse-ear cress</name>
    <dbReference type="NCBI Taxonomy" id="3702"/>
    <lineage>
        <taxon>Eukaryota</taxon>
        <taxon>Viridiplantae</taxon>
        <taxon>Streptophyta</taxon>
        <taxon>Embryophyta</taxon>
        <taxon>Tracheophyta</taxon>
        <taxon>Spermatophyta</taxon>
        <taxon>Magnoliopsida</taxon>
        <taxon>eudicotyledons</taxon>
        <taxon>Gunneridae</taxon>
        <taxon>Pentapetalae</taxon>
        <taxon>rosids</taxon>
        <taxon>malvids</taxon>
        <taxon>Brassicales</taxon>
        <taxon>Brassicaceae</taxon>
        <taxon>Camelineae</taxon>
        <taxon>Arabidopsis</taxon>
    </lineage>
</organism>
<evidence type="ECO:0000256" key="2">
    <source>
        <dbReference type="ARBA" id="ARBA00006722"/>
    </source>
</evidence>
<protein>
    <recommendedName>
        <fullName evidence="9">Defensin-like protein</fullName>
    </recommendedName>
</protein>
<evidence type="ECO:0000256" key="8">
    <source>
        <dbReference type="ARBA" id="ARBA00023157"/>
    </source>
</evidence>
<dbReference type="Proteomes" id="UP000078284">
    <property type="component" value="Chromosome 5"/>
</dbReference>
<evidence type="ECO:0000313" key="15">
    <source>
        <dbReference type="Proteomes" id="UP000434276"/>
    </source>
</evidence>
<dbReference type="EMBL" id="CACRSJ010000110">
    <property type="protein sequence ID" value="VYS69021.1"/>
    <property type="molecule type" value="Genomic_DNA"/>
</dbReference>
<comment type="subcellular location">
    <subcellularLocation>
        <location evidence="1 9">Secreted</location>
    </subcellularLocation>
</comment>
<keyword evidence="4 9" id="KW-0929">Antimicrobial</keyword>
<dbReference type="OrthoDB" id="993238at2759"/>
<dbReference type="PANTHER" id="PTHR36788">
    <property type="entry name" value="DEFENSIN-LIKE PROTEIN 183"/>
    <property type="match status" value="1"/>
</dbReference>
<evidence type="ECO:0000256" key="9">
    <source>
        <dbReference type="RuleBase" id="RU367109"/>
    </source>
</evidence>
<keyword evidence="7 9" id="KW-0611">Plant defense</keyword>
<dbReference type="GO" id="GO:0005576">
    <property type="term" value="C:extracellular region"/>
    <property type="evidence" value="ECO:0007669"/>
    <property type="project" value="UniProtKB-SubCell"/>
</dbReference>
<reference evidence="12 14" key="3">
    <citation type="submission" date="2019-11" db="EMBL/GenBank/DDBJ databases">
        <authorList>
            <person name="Jiao W.-B."/>
            <person name="Schneeberger K."/>
        </authorList>
    </citation>
    <scope>NUCLEOTIDE SEQUENCE [LARGE SCALE GENOMIC DNA]</scope>
    <source>
        <strain evidence="14">cv. An-1</strain>
        <strain evidence="15">cv. C24</strain>
    </source>
</reference>
<evidence type="ECO:0000313" key="10">
    <source>
        <dbReference type="EMBL" id="CAA0406957.1"/>
    </source>
</evidence>
<feature type="signal peptide" evidence="9">
    <location>
        <begin position="1"/>
        <end position="27"/>
    </location>
</feature>
<reference evidence="13" key="1">
    <citation type="journal article" date="2016" name="Proc. Natl. Acad. Sci. U.S.A.">
        <title>Chromosome-level assembly of Arabidopsis thaliana Ler reveals the extent of translocation and inversion polymorphisms.</title>
        <authorList>
            <person name="Zapata L."/>
            <person name="Ding J."/>
            <person name="Willing E.M."/>
            <person name="Hartwig B."/>
            <person name="Bezdan D."/>
            <person name="Jiao W.B."/>
            <person name="Patel V."/>
            <person name="Velikkakam James G."/>
            <person name="Koornneef M."/>
            <person name="Ossowski S."/>
            <person name="Schneeberger K."/>
        </authorList>
    </citation>
    <scope>NUCLEOTIDE SEQUENCE [LARGE SCALE GENOMIC DNA]</scope>
    <source>
        <strain evidence="13">cv. Landsberg erecta</strain>
    </source>
</reference>
<feature type="chain" id="PRO_5033788843" description="Defensin-like protein" evidence="9">
    <location>
        <begin position="28"/>
        <end position="124"/>
    </location>
</feature>
<dbReference type="GO" id="GO:0050832">
    <property type="term" value="P:defense response to fungus"/>
    <property type="evidence" value="ECO:0007669"/>
    <property type="project" value="UniProtKB-UniRule"/>
</dbReference>
<reference evidence="11" key="2">
    <citation type="submission" date="2016-03" db="EMBL/GenBank/DDBJ databases">
        <title>Full-length assembly of Arabidopsis thaliana Ler reveals the complement of translocations and inversions.</title>
        <authorList>
            <person name="Zapata L."/>
            <person name="Schneeberger K."/>
            <person name="Ossowski S."/>
        </authorList>
    </citation>
    <scope>NUCLEOTIDE SEQUENCE [LARGE SCALE GENOMIC DNA]</scope>
    <source>
        <tissue evidence="11">Leaf</tissue>
    </source>
</reference>
<evidence type="ECO:0000256" key="6">
    <source>
        <dbReference type="ARBA" id="ARBA00022729"/>
    </source>
</evidence>
<dbReference type="Proteomes" id="UP000426265">
    <property type="component" value="Unassembled WGS sequence"/>
</dbReference>
<accession>A0A5S9YAF2</accession>
<dbReference type="AlphaFoldDB" id="A0A178UEN2"/>
<accession>A0A178UEN2</accession>
<keyword evidence="3 9" id="KW-0964">Secreted</keyword>
<dbReference type="GO" id="GO:0031640">
    <property type="term" value="P:killing of cells of another organism"/>
    <property type="evidence" value="ECO:0007669"/>
    <property type="project" value="UniProtKB-UniRule"/>
</dbReference>
<name>A0A178UEN2_ARATH</name>
<evidence type="ECO:0000256" key="3">
    <source>
        <dbReference type="ARBA" id="ARBA00022525"/>
    </source>
</evidence>
<comment type="similarity">
    <text evidence="2 9">Belongs to the DEFL family.</text>
</comment>